<dbReference type="CDD" id="cd09006">
    <property type="entry name" value="PNP_EcPNPI-like"/>
    <property type="match status" value="1"/>
</dbReference>
<evidence type="ECO:0000256" key="5">
    <source>
        <dbReference type="ARBA" id="ARBA00022679"/>
    </source>
</evidence>
<evidence type="ECO:0000256" key="2">
    <source>
        <dbReference type="ARBA" id="ARBA00011888"/>
    </source>
</evidence>
<dbReference type="PANTHER" id="PTHR43691:SF11">
    <property type="entry name" value="FI09636P-RELATED"/>
    <property type="match status" value="1"/>
</dbReference>
<evidence type="ECO:0000256" key="6">
    <source>
        <dbReference type="ARBA" id="ARBA00048447"/>
    </source>
</evidence>
<dbReference type="Proteomes" id="UP001143545">
    <property type="component" value="Unassembled WGS sequence"/>
</dbReference>
<dbReference type="NCBIfam" id="NF004489">
    <property type="entry name" value="PRK05819.1"/>
    <property type="match status" value="1"/>
</dbReference>
<dbReference type="GO" id="GO:0006152">
    <property type="term" value="P:purine nucleoside catabolic process"/>
    <property type="evidence" value="ECO:0007669"/>
    <property type="project" value="TreeGrafter"/>
</dbReference>
<keyword evidence="9" id="KW-1185">Reference proteome</keyword>
<proteinExistence type="inferred from homology"/>
<dbReference type="InterPro" id="IPR004402">
    <property type="entry name" value="DeoD-type"/>
</dbReference>
<dbReference type="EC" id="2.4.2.3" evidence="2"/>
<name>A0A9W6ET66_9FLAO</name>
<dbReference type="HAMAP" id="MF_01627">
    <property type="entry name" value="Pur_nucleosid_phosp"/>
    <property type="match status" value="1"/>
</dbReference>
<dbReference type="EMBL" id="BRVP01000002">
    <property type="protein sequence ID" value="GLB51215.1"/>
    <property type="molecule type" value="Genomic_DNA"/>
</dbReference>
<comment type="caution">
    <text evidence="8">The sequence shown here is derived from an EMBL/GenBank/DDBJ whole genome shotgun (WGS) entry which is preliminary data.</text>
</comment>
<comment type="similarity">
    <text evidence="1">Belongs to the PNP/UDP phosphorylase family.</text>
</comment>
<dbReference type="PANTHER" id="PTHR43691">
    <property type="entry name" value="URIDINE PHOSPHORYLASE"/>
    <property type="match status" value="1"/>
</dbReference>
<protein>
    <recommendedName>
        <fullName evidence="3">Uridine phosphorylase</fullName>
        <ecNumber evidence="2">2.4.2.3</ecNumber>
    </recommendedName>
</protein>
<evidence type="ECO:0000259" key="7">
    <source>
        <dbReference type="Pfam" id="PF01048"/>
    </source>
</evidence>
<dbReference type="GO" id="GO:0004731">
    <property type="term" value="F:purine-nucleoside phosphorylase activity"/>
    <property type="evidence" value="ECO:0007669"/>
    <property type="project" value="InterPro"/>
</dbReference>
<dbReference type="NCBIfam" id="TIGR00107">
    <property type="entry name" value="deoD"/>
    <property type="match status" value="1"/>
</dbReference>
<dbReference type="InterPro" id="IPR018016">
    <property type="entry name" value="Nucleoside_phosphorylase_CS"/>
</dbReference>
<feature type="domain" description="Nucleoside phosphorylase" evidence="7">
    <location>
        <begin position="16"/>
        <end position="218"/>
    </location>
</feature>
<dbReference type="PROSITE" id="PS01232">
    <property type="entry name" value="PNP_UDP_1"/>
    <property type="match status" value="1"/>
</dbReference>
<evidence type="ECO:0000313" key="8">
    <source>
        <dbReference type="EMBL" id="GLB51215.1"/>
    </source>
</evidence>
<dbReference type="InterPro" id="IPR035994">
    <property type="entry name" value="Nucleoside_phosphorylase_sf"/>
</dbReference>
<dbReference type="AlphaFoldDB" id="A0A9W6ET66"/>
<evidence type="ECO:0000313" key="9">
    <source>
        <dbReference type="Proteomes" id="UP001143545"/>
    </source>
</evidence>
<comment type="catalytic activity">
    <reaction evidence="6">
        <text>uridine + phosphate = alpha-D-ribose 1-phosphate + uracil</text>
        <dbReference type="Rhea" id="RHEA:24388"/>
        <dbReference type="ChEBI" id="CHEBI:16704"/>
        <dbReference type="ChEBI" id="CHEBI:17568"/>
        <dbReference type="ChEBI" id="CHEBI:43474"/>
        <dbReference type="ChEBI" id="CHEBI:57720"/>
        <dbReference type="EC" id="2.4.2.3"/>
    </reaction>
</comment>
<dbReference type="SUPFAM" id="SSF53167">
    <property type="entry name" value="Purine and uridine phosphorylases"/>
    <property type="match status" value="1"/>
</dbReference>
<dbReference type="GO" id="GO:0005829">
    <property type="term" value="C:cytosol"/>
    <property type="evidence" value="ECO:0007669"/>
    <property type="project" value="TreeGrafter"/>
</dbReference>
<evidence type="ECO:0000256" key="4">
    <source>
        <dbReference type="ARBA" id="ARBA00022676"/>
    </source>
</evidence>
<sequence>MSLHIEANVGDIAETILLPGDPLRAKWIAEHFLTDIKLYNNVRGMLGYTGYYNGKRVSVQGSGMGIPSIAIYTHELINDYGVKKLIRVGSAGSYQIDVALRDIVLAMSASTNSAINDATFHGETFAPTASFNLLRKAAAFADDHNISYKTGNILSSDIFYQENPDYYKKWANHGVLCVEMETAALYTIAAKFGVEALSVLTISDSLVTQESTSSKDRETTFKDMIEIALSLV</sequence>
<evidence type="ECO:0000256" key="1">
    <source>
        <dbReference type="ARBA" id="ARBA00010456"/>
    </source>
</evidence>
<dbReference type="GO" id="GO:0004850">
    <property type="term" value="F:uridine phosphorylase activity"/>
    <property type="evidence" value="ECO:0007669"/>
    <property type="project" value="UniProtKB-EC"/>
</dbReference>
<dbReference type="Gene3D" id="3.40.50.1580">
    <property type="entry name" value="Nucleoside phosphorylase domain"/>
    <property type="match status" value="1"/>
</dbReference>
<evidence type="ECO:0000256" key="3">
    <source>
        <dbReference type="ARBA" id="ARBA00021980"/>
    </source>
</evidence>
<dbReference type="RefSeq" id="WP_281751529.1">
    <property type="nucleotide sequence ID" value="NZ_BRVP01000002.1"/>
</dbReference>
<keyword evidence="5" id="KW-0808">Transferase</keyword>
<dbReference type="Pfam" id="PF01048">
    <property type="entry name" value="PNP_UDP_1"/>
    <property type="match status" value="1"/>
</dbReference>
<reference evidence="8" key="1">
    <citation type="submission" date="2022-07" db="EMBL/GenBank/DDBJ databases">
        <title>Taxonomy of Novel Oxalotrophic and Methylotrophic Bacteria.</title>
        <authorList>
            <person name="Sahin N."/>
            <person name="Tani A."/>
        </authorList>
    </citation>
    <scope>NUCLEOTIDE SEQUENCE</scope>
    <source>
        <strain evidence="8">AM327</strain>
    </source>
</reference>
<organism evidence="8 9">
    <name type="scientific">Neptunitalea chrysea</name>
    <dbReference type="NCBI Taxonomy" id="1647581"/>
    <lineage>
        <taxon>Bacteria</taxon>
        <taxon>Pseudomonadati</taxon>
        <taxon>Bacteroidota</taxon>
        <taxon>Flavobacteriia</taxon>
        <taxon>Flavobacteriales</taxon>
        <taxon>Flavobacteriaceae</taxon>
        <taxon>Neptunitalea</taxon>
    </lineage>
</organism>
<gene>
    <name evidence="8" type="ORF">NBRC110019_02540</name>
</gene>
<accession>A0A9W6ET66</accession>
<keyword evidence="4" id="KW-0328">Glycosyltransferase</keyword>
<dbReference type="InterPro" id="IPR000845">
    <property type="entry name" value="Nucleoside_phosphorylase_d"/>
</dbReference>